<sequence>MREGSCVYCNHCAPCPAGIDIGLVNKYYDLAKFGDELARSHYEKFSIRADACIRCGHCERSSPFQVRQMQRMGEIGRYFSAGK</sequence>
<evidence type="ECO:0000313" key="2">
    <source>
        <dbReference type="EMBL" id="HJC67927.1"/>
    </source>
</evidence>
<feature type="domain" description="4Fe-4S ferredoxin-type" evidence="1">
    <location>
        <begin position="43"/>
        <end position="72"/>
    </location>
</feature>
<dbReference type="SUPFAM" id="SSF46548">
    <property type="entry name" value="alpha-helical ferredoxin"/>
    <property type="match status" value="1"/>
</dbReference>
<dbReference type="AlphaFoldDB" id="A0A9D2PVD2"/>
<comment type="caution">
    <text evidence="2">The sequence shown here is derived from an EMBL/GenBank/DDBJ whole genome shotgun (WGS) entry which is preliminary data.</text>
</comment>
<name>A0A9D2PVD2_9FIRM</name>
<organism evidence="2 3">
    <name type="scientific">Candidatus Enterocloster excrementigallinarum</name>
    <dbReference type="NCBI Taxonomy" id="2838558"/>
    <lineage>
        <taxon>Bacteria</taxon>
        <taxon>Bacillati</taxon>
        <taxon>Bacillota</taxon>
        <taxon>Clostridia</taxon>
        <taxon>Lachnospirales</taxon>
        <taxon>Lachnospiraceae</taxon>
        <taxon>Enterocloster</taxon>
    </lineage>
</organism>
<proteinExistence type="predicted"/>
<evidence type="ECO:0000313" key="3">
    <source>
        <dbReference type="Proteomes" id="UP000823863"/>
    </source>
</evidence>
<dbReference type="Proteomes" id="UP000823863">
    <property type="component" value="Unassembled WGS sequence"/>
</dbReference>
<gene>
    <name evidence="2" type="ORF">H9931_14665</name>
</gene>
<reference evidence="2" key="1">
    <citation type="journal article" date="2021" name="PeerJ">
        <title>Extensive microbial diversity within the chicken gut microbiome revealed by metagenomics and culture.</title>
        <authorList>
            <person name="Gilroy R."/>
            <person name="Ravi A."/>
            <person name="Getino M."/>
            <person name="Pursley I."/>
            <person name="Horton D.L."/>
            <person name="Alikhan N.F."/>
            <person name="Baker D."/>
            <person name="Gharbi K."/>
            <person name="Hall N."/>
            <person name="Watson M."/>
            <person name="Adriaenssens E.M."/>
            <person name="Foster-Nyarko E."/>
            <person name="Jarju S."/>
            <person name="Secka A."/>
            <person name="Antonio M."/>
            <person name="Oren A."/>
            <person name="Chaudhuri R.R."/>
            <person name="La Ragione R."/>
            <person name="Hildebrand F."/>
            <person name="Pallen M.J."/>
        </authorList>
    </citation>
    <scope>NUCLEOTIDE SEQUENCE</scope>
    <source>
        <strain evidence="2">CHK198-12963</strain>
    </source>
</reference>
<dbReference type="InterPro" id="IPR017896">
    <property type="entry name" value="4Fe4S_Fe-S-bd"/>
</dbReference>
<dbReference type="PROSITE" id="PS51379">
    <property type="entry name" value="4FE4S_FER_2"/>
    <property type="match status" value="1"/>
</dbReference>
<evidence type="ECO:0000259" key="1">
    <source>
        <dbReference type="PROSITE" id="PS51379"/>
    </source>
</evidence>
<accession>A0A9D2PVD2</accession>
<protein>
    <submittedName>
        <fullName evidence="2">4Fe-4S dicluster domain-containing protein</fullName>
    </submittedName>
</protein>
<dbReference type="EMBL" id="DWWB01000088">
    <property type="protein sequence ID" value="HJC67927.1"/>
    <property type="molecule type" value="Genomic_DNA"/>
</dbReference>
<reference evidence="2" key="2">
    <citation type="submission" date="2021-04" db="EMBL/GenBank/DDBJ databases">
        <authorList>
            <person name="Gilroy R."/>
        </authorList>
    </citation>
    <scope>NUCLEOTIDE SEQUENCE</scope>
    <source>
        <strain evidence="2">CHK198-12963</strain>
    </source>
</reference>